<protein>
    <submittedName>
        <fullName evidence="1">Uncharacterized protein</fullName>
    </submittedName>
</protein>
<accession>A0ACC2JM86</accession>
<organism evidence="1 2">
    <name type="scientific">Lasiodiplodia mahajangana</name>
    <dbReference type="NCBI Taxonomy" id="1108764"/>
    <lineage>
        <taxon>Eukaryota</taxon>
        <taxon>Fungi</taxon>
        <taxon>Dikarya</taxon>
        <taxon>Ascomycota</taxon>
        <taxon>Pezizomycotina</taxon>
        <taxon>Dothideomycetes</taxon>
        <taxon>Dothideomycetes incertae sedis</taxon>
        <taxon>Botryosphaeriales</taxon>
        <taxon>Botryosphaeriaceae</taxon>
        <taxon>Lasiodiplodia</taxon>
    </lineage>
</organism>
<dbReference type="Proteomes" id="UP001153332">
    <property type="component" value="Unassembled WGS sequence"/>
</dbReference>
<evidence type="ECO:0000313" key="1">
    <source>
        <dbReference type="EMBL" id="KAJ8128368.1"/>
    </source>
</evidence>
<name>A0ACC2JM86_9PEZI</name>
<gene>
    <name evidence="1" type="ORF">O1611_g5268</name>
</gene>
<proteinExistence type="predicted"/>
<reference evidence="1" key="1">
    <citation type="submission" date="2022-12" db="EMBL/GenBank/DDBJ databases">
        <title>Genome Sequence of Lasiodiplodia mahajangana.</title>
        <authorList>
            <person name="Buettner E."/>
        </authorList>
    </citation>
    <scope>NUCLEOTIDE SEQUENCE</scope>
    <source>
        <strain evidence="1">VT137</strain>
    </source>
</reference>
<comment type="caution">
    <text evidence="1">The sequence shown here is derived from an EMBL/GenBank/DDBJ whole genome shotgun (WGS) entry which is preliminary data.</text>
</comment>
<sequence length="167" mass="18858">MYYHYFERGGVRAKLTLIDNGERDCILRESSARQRAPNGIINTIADLAPLAAKIAPIIKHDPRAIRTYRSFDKRGRTIRIRGATRRIILTWTLQDSGSVIIITSSVSKLEKELQRIVPKGALFHGSGNCLRLLRAGSRLEMGWLFLHSRPPLSRDMSHYGELPSPVP</sequence>
<dbReference type="EMBL" id="JAPUUL010001093">
    <property type="protein sequence ID" value="KAJ8128368.1"/>
    <property type="molecule type" value="Genomic_DNA"/>
</dbReference>
<keyword evidence="2" id="KW-1185">Reference proteome</keyword>
<evidence type="ECO:0000313" key="2">
    <source>
        <dbReference type="Proteomes" id="UP001153332"/>
    </source>
</evidence>